<keyword evidence="1" id="KW-0812">Transmembrane</keyword>
<name>A0ABP4VGS4_9ACTN</name>
<evidence type="ECO:0000313" key="2">
    <source>
        <dbReference type="EMBL" id="GAA1726262.1"/>
    </source>
</evidence>
<dbReference type="InterPro" id="IPR008523">
    <property type="entry name" value="DUF805"/>
</dbReference>
<feature type="transmembrane region" description="Helical" evidence="1">
    <location>
        <begin position="86"/>
        <end position="105"/>
    </location>
</feature>
<dbReference type="Pfam" id="PF05656">
    <property type="entry name" value="DUF805"/>
    <property type="match status" value="1"/>
</dbReference>
<gene>
    <name evidence="2" type="ORF">GCM10009710_03680</name>
</gene>
<feature type="transmembrane region" description="Helical" evidence="1">
    <location>
        <begin position="53"/>
        <end position="74"/>
    </location>
</feature>
<protein>
    <submittedName>
        <fullName evidence="2">DUF805 domain-containing protein</fullName>
    </submittedName>
</protein>
<dbReference type="PANTHER" id="PTHR34980">
    <property type="entry name" value="INNER MEMBRANE PROTEIN-RELATED-RELATED"/>
    <property type="match status" value="1"/>
</dbReference>
<dbReference type="RefSeq" id="WP_344197132.1">
    <property type="nucleotide sequence ID" value="NZ_BAAAME010000002.1"/>
</dbReference>
<proteinExistence type="predicted"/>
<organism evidence="2 3">
    <name type="scientific">Aeromicrobium alkaliterrae</name>
    <dbReference type="NCBI Taxonomy" id="302168"/>
    <lineage>
        <taxon>Bacteria</taxon>
        <taxon>Bacillati</taxon>
        <taxon>Actinomycetota</taxon>
        <taxon>Actinomycetes</taxon>
        <taxon>Propionibacteriales</taxon>
        <taxon>Nocardioidaceae</taxon>
        <taxon>Aeromicrobium</taxon>
    </lineage>
</organism>
<keyword evidence="1" id="KW-1133">Transmembrane helix</keyword>
<evidence type="ECO:0000313" key="3">
    <source>
        <dbReference type="Proteomes" id="UP001501057"/>
    </source>
</evidence>
<feature type="transmembrane region" description="Helical" evidence="1">
    <location>
        <begin position="26"/>
        <end position="47"/>
    </location>
</feature>
<reference evidence="3" key="1">
    <citation type="journal article" date="2019" name="Int. J. Syst. Evol. Microbiol.">
        <title>The Global Catalogue of Microorganisms (GCM) 10K type strain sequencing project: providing services to taxonomists for standard genome sequencing and annotation.</title>
        <authorList>
            <consortium name="The Broad Institute Genomics Platform"/>
            <consortium name="The Broad Institute Genome Sequencing Center for Infectious Disease"/>
            <person name="Wu L."/>
            <person name="Ma J."/>
        </authorList>
    </citation>
    <scope>NUCLEOTIDE SEQUENCE [LARGE SCALE GENOMIC DNA]</scope>
    <source>
        <strain evidence="3">JCM 13518</strain>
    </source>
</reference>
<accession>A0ABP4VGS4</accession>
<keyword evidence="3" id="KW-1185">Reference proteome</keyword>
<evidence type="ECO:0000256" key="1">
    <source>
        <dbReference type="SAM" id="Phobius"/>
    </source>
</evidence>
<dbReference type="Proteomes" id="UP001501057">
    <property type="component" value="Unassembled WGS sequence"/>
</dbReference>
<dbReference type="EMBL" id="BAAAME010000002">
    <property type="protein sequence ID" value="GAA1726262.1"/>
    <property type="molecule type" value="Genomic_DNA"/>
</dbReference>
<comment type="caution">
    <text evidence="2">The sequence shown here is derived from an EMBL/GenBank/DDBJ whole genome shotgun (WGS) entry which is preliminary data.</text>
</comment>
<sequence length="135" mass="14710">MNLQQAVTSVLSQYATFTGRARRSEYWFWVLATVIVSMVTTVIDLIIGSDLAGSGTGVVGLVFTLATFIPSFSVGARRLHDTGRSGWLQLLYLVPIVGWILLIVWCVQDSHPDNVYGPNPKAHEIAAYPPPPPAV</sequence>
<dbReference type="PANTHER" id="PTHR34980:SF2">
    <property type="entry name" value="INNER MEMBRANE PROTEIN YHAH-RELATED"/>
    <property type="match status" value="1"/>
</dbReference>
<keyword evidence="1" id="KW-0472">Membrane</keyword>